<evidence type="ECO:0000256" key="3">
    <source>
        <dbReference type="ARBA" id="ARBA00022692"/>
    </source>
</evidence>
<dbReference type="GO" id="GO:0007165">
    <property type="term" value="P:signal transduction"/>
    <property type="evidence" value="ECO:0007669"/>
    <property type="project" value="UniProtKB-KW"/>
</dbReference>
<dbReference type="Pfam" id="PF08395">
    <property type="entry name" value="7tm_7"/>
    <property type="match status" value="2"/>
</dbReference>
<accession>A0A182MCW3</accession>
<dbReference type="GO" id="GO:0005886">
    <property type="term" value="C:plasma membrane"/>
    <property type="evidence" value="ECO:0007669"/>
    <property type="project" value="UniProtKB-SubCell"/>
</dbReference>
<evidence type="ECO:0000256" key="4">
    <source>
        <dbReference type="ARBA" id="ARBA00022989"/>
    </source>
</evidence>
<evidence type="ECO:0000313" key="10">
    <source>
        <dbReference type="Proteomes" id="UP000075883"/>
    </source>
</evidence>
<evidence type="ECO:0000256" key="2">
    <source>
        <dbReference type="ARBA" id="ARBA00022475"/>
    </source>
</evidence>
<dbReference type="GO" id="GO:0030424">
    <property type="term" value="C:axon"/>
    <property type="evidence" value="ECO:0007669"/>
    <property type="project" value="TreeGrafter"/>
</dbReference>
<comment type="subcellular location">
    <subcellularLocation>
        <location evidence="1 8">Cell membrane</location>
        <topology evidence="1 8">Multi-pass membrane protein</topology>
    </subcellularLocation>
</comment>
<dbReference type="PANTHER" id="PTHR21143:SF134">
    <property type="entry name" value="GUSTATORY RECEPTOR"/>
    <property type="match status" value="1"/>
</dbReference>
<dbReference type="InterPro" id="IPR013604">
    <property type="entry name" value="7TM_chemorcpt"/>
</dbReference>
<dbReference type="Proteomes" id="UP000075883">
    <property type="component" value="Unassembled WGS sequence"/>
</dbReference>
<feature type="transmembrane region" description="Helical" evidence="8">
    <location>
        <begin position="323"/>
        <end position="350"/>
    </location>
</feature>
<keyword evidence="6 8" id="KW-0675">Receptor</keyword>
<evidence type="ECO:0000256" key="1">
    <source>
        <dbReference type="ARBA" id="ARBA00004651"/>
    </source>
</evidence>
<comment type="function">
    <text evidence="8">Gustatory receptor which mediates acceptance or avoidance behavior, depending on its substrates.</text>
</comment>
<evidence type="ECO:0000256" key="5">
    <source>
        <dbReference type="ARBA" id="ARBA00023136"/>
    </source>
</evidence>
<feature type="transmembrane region" description="Helical" evidence="8">
    <location>
        <begin position="6"/>
        <end position="26"/>
    </location>
</feature>
<evidence type="ECO:0000256" key="6">
    <source>
        <dbReference type="ARBA" id="ARBA00023170"/>
    </source>
</evidence>
<dbReference type="VEuPathDB" id="VectorBase:ACUA015216"/>
<sequence>MVSDTSTMFRYCFSFLYYFHSIMGLIPFGIEDQQRIRRSKSKRRWTLAIGCASTALVCFSFGSMLQGVSVSSSAYADFHLIQSLVLVEFFIRYSTIVLCFCQILSNEANLHKYIHRFISIVQSVWCSRSYIMITRMVFILIAKMLIVDIGLCTLFAINYGTRKHTKTYINGYRVVNIYVVMVGAQITNLILLLLLFGSYAYARINEQLDQTVHRILSFETDRYYWSRRKVLQQQICCDASDTIDRHCSLHQELTEIIHTLFSIFQLPLLLINLNQFIVIVSRARMPGIVLNRFINAPLDIRTERSIETFALAMLGTDFRMKVAGLYVLDLVFLFSLASTINMYLIVLIQFQLSTY</sequence>
<comment type="caution">
    <text evidence="8">Lacks conserved residue(s) required for the propagation of feature annotation.</text>
</comment>
<reference evidence="9" key="2">
    <citation type="submission" date="2020-05" db="UniProtKB">
        <authorList>
            <consortium name="EnsemblMetazoa"/>
        </authorList>
    </citation>
    <scope>IDENTIFICATION</scope>
    <source>
        <strain evidence="9">A-37</strain>
    </source>
</reference>
<feature type="transmembrane region" description="Helical" evidence="8">
    <location>
        <begin position="80"/>
        <end position="101"/>
    </location>
</feature>
<evidence type="ECO:0000256" key="7">
    <source>
        <dbReference type="ARBA" id="ARBA00023224"/>
    </source>
</evidence>
<reference evidence="10" key="1">
    <citation type="submission" date="2013-09" db="EMBL/GenBank/DDBJ databases">
        <title>The Genome Sequence of Anopheles culicifacies species A.</title>
        <authorList>
            <consortium name="The Broad Institute Genomics Platform"/>
            <person name="Neafsey D.E."/>
            <person name="Besansky N."/>
            <person name="Howell P."/>
            <person name="Walton C."/>
            <person name="Young S.K."/>
            <person name="Zeng Q."/>
            <person name="Gargeya S."/>
            <person name="Fitzgerald M."/>
            <person name="Haas B."/>
            <person name="Abouelleil A."/>
            <person name="Allen A.W."/>
            <person name="Alvarado L."/>
            <person name="Arachchi H.M."/>
            <person name="Berlin A.M."/>
            <person name="Chapman S.B."/>
            <person name="Gainer-Dewar J."/>
            <person name="Goldberg J."/>
            <person name="Griggs A."/>
            <person name="Gujja S."/>
            <person name="Hansen M."/>
            <person name="Howarth C."/>
            <person name="Imamovic A."/>
            <person name="Ireland A."/>
            <person name="Larimer J."/>
            <person name="McCowan C."/>
            <person name="Murphy C."/>
            <person name="Pearson M."/>
            <person name="Poon T.W."/>
            <person name="Priest M."/>
            <person name="Roberts A."/>
            <person name="Saif S."/>
            <person name="Shea T."/>
            <person name="Sisk P."/>
            <person name="Sykes S."/>
            <person name="Wortman J."/>
            <person name="Nusbaum C."/>
            <person name="Birren B."/>
        </authorList>
    </citation>
    <scope>NUCLEOTIDE SEQUENCE [LARGE SCALE GENOMIC DNA]</scope>
    <source>
        <strain evidence="10">A-37</strain>
    </source>
</reference>
<keyword evidence="4 8" id="KW-1133">Transmembrane helix</keyword>
<organism evidence="9 10">
    <name type="scientific">Anopheles culicifacies</name>
    <dbReference type="NCBI Taxonomy" id="139723"/>
    <lineage>
        <taxon>Eukaryota</taxon>
        <taxon>Metazoa</taxon>
        <taxon>Ecdysozoa</taxon>
        <taxon>Arthropoda</taxon>
        <taxon>Hexapoda</taxon>
        <taxon>Insecta</taxon>
        <taxon>Pterygota</taxon>
        <taxon>Neoptera</taxon>
        <taxon>Endopterygota</taxon>
        <taxon>Diptera</taxon>
        <taxon>Nematocera</taxon>
        <taxon>Culicoidea</taxon>
        <taxon>Culicidae</taxon>
        <taxon>Anophelinae</taxon>
        <taxon>Anopheles</taxon>
        <taxon>culicifacies species complex</taxon>
    </lineage>
</organism>
<comment type="similarity">
    <text evidence="8">Belongs to the insect chemoreceptor superfamily. Gustatory receptor (GR) family.</text>
</comment>
<dbReference type="EnsemblMetazoa" id="ACUA015216-RA">
    <property type="protein sequence ID" value="ACUA015216-PA"/>
    <property type="gene ID" value="ACUA015216"/>
</dbReference>
<dbReference type="PANTHER" id="PTHR21143">
    <property type="entry name" value="INVERTEBRATE GUSTATORY RECEPTOR"/>
    <property type="match status" value="1"/>
</dbReference>
<dbReference type="GO" id="GO:0050909">
    <property type="term" value="P:sensory perception of taste"/>
    <property type="evidence" value="ECO:0007669"/>
    <property type="project" value="InterPro"/>
</dbReference>
<dbReference type="STRING" id="139723.A0A182MCW3"/>
<proteinExistence type="inferred from homology"/>
<keyword evidence="3 8" id="KW-0812">Transmembrane</keyword>
<feature type="transmembrane region" description="Helical" evidence="8">
    <location>
        <begin position="47"/>
        <end position="68"/>
    </location>
</feature>
<dbReference type="AlphaFoldDB" id="A0A182MCW3"/>
<evidence type="ECO:0000256" key="8">
    <source>
        <dbReference type="RuleBase" id="RU363108"/>
    </source>
</evidence>
<keyword evidence="7 8" id="KW-0807">Transducer</keyword>
<feature type="transmembrane region" description="Helical" evidence="8">
    <location>
        <begin position="137"/>
        <end position="157"/>
    </location>
</feature>
<keyword evidence="10" id="KW-1185">Reference proteome</keyword>
<keyword evidence="2 8" id="KW-1003">Cell membrane</keyword>
<keyword evidence="5 8" id="KW-0472">Membrane</keyword>
<protein>
    <recommendedName>
        <fullName evidence="8">Gustatory receptor</fullName>
    </recommendedName>
</protein>
<evidence type="ECO:0000313" key="9">
    <source>
        <dbReference type="EnsemblMetazoa" id="ACUA015216-PA"/>
    </source>
</evidence>
<dbReference type="GO" id="GO:0007635">
    <property type="term" value="P:chemosensory behavior"/>
    <property type="evidence" value="ECO:0007669"/>
    <property type="project" value="TreeGrafter"/>
</dbReference>
<feature type="transmembrane region" description="Helical" evidence="8">
    <location>
        <begin position="177"/>
        <end position="202"/>
    </location>
</feature>
<dbReference type="EMBL" id="AXCM01002061">
    <property type="status" value="NOT_ANNOTATED_CDS"/>
    <property type="molecule type" value="Genomic_DNA"/>
</dbReference>
<name>A0A182MCW3_9DIPT</name>
<dbReference type="GO" id="GO:0043025">
    <property type="term" value="C:neuronal cell body"/>
    <property type="evidence" value="ECO:0007669"/>
    <property type="project" value="TreeGrafter"/>
</dbReference>
<dbReference type="GO" id="GO:0030425">
    <property type="term" value="C:dendrite"/>
    <property type="evidence" value="ECO:0007669"/>
    <property type="project" value="TreeGrafter"/>
</dbReference>
<dbReference type="GO" id="GO:0008049">
    <property type="term" value="P:male courtship behavior"/>
    <property type="evidence" value="ECO:0007669"/>
    <property type="project" value="TreeGrafter"/>
</dbReference>